<reference evidence="1 2" key="1">
    <citation type="submission" date="2017-02" db="EMBL/GenBank/DDBJ databases">
        <title>Genomes of Trichoderma spp. with biocontrol activity.</title>
        <authorList>
            <person name="Gardiner D."/>
            <person name="Kazan K."/>
            <person name="Vos C."/>
            <person name="Harvey P."/>
        </authorList>
    </citation>
    <scope>NUCLEOTIDE SEQUENCE [LARGE SCALE GENOMIC DNA]</scope>
    <source>
        <strain evidence="1 2">Tr1</strain>
    </source>
</reference>
<proteinExistence type="predicted"/>
<gene>
    <name evidence="1" type="ORF">THARTR1_08096</name>
</gene>
<evidence type="ECO:0000313" key="2">
    <source>
        <dbReference type="Proteomes" id="UP000236290"/>
    </source>
</evidence>
<name>A0A2K0U0A2_TRIHA</name>
<protein>
    <submittedName>
        <fullName evidence="1">Uncharacterized protein</fullName>
    </submittedName>
</protein>
<dbReference type="EMBL" id="MTYI01000134">
    <property type="protein sequence ID" value="PNP51192.1"/>
    <property type="molecule type" value="Genomic_DNA"/>
</dbReference>
<dbReference type="OrthoDB" id="5359830at2759"/>
<dbReference type="Proteomes" id="UP000236290">
    <property type="component" value="Unassembled WGS sequence"/>
</dbReference>
<dbReference type="AlphaFoldDB" id="A0A2K0U0A2"/>
<sequence length="132" mass="14625">MIPIKETYHFYHKGVDSRPAWAYDEARKQIARKWAEFMKAMPDTANVKVQDVAFDNLGGTTSRLGVFTSIGVTGAGSKTKGATPFRGGSWETWFDVTYEMQLVFISQSKQKEVGEGLSIEEVNRRIAAGAGN</sequence>
<comment type="caution">
    <text evidence="1">The sequence shown here is derived from an EMBL/GenBank/DDBJ whole genome shotgun (WGS) entry which is preliminary data.</text>
</comment>
<organism evidence="1 2">
    <name type="scientific">Trichoderma harzianum</name>
    <name type="common">Hypocrea lixii</name>
    <dbReference type="NCBI Taxonomy" id="5544"/>
    <lineage>
        <taxon>Eukaryota</taxon>
        <taxon>Fungi</taxon>
        <taxon>Dikarya</taxon>
        <taxon>Ascomycota</taxon>
        <taxon>Pezizomycotina</taxon>
        <taxon>Sordariomycetes</taxon>
        <taxon>Hypocreomycetidae</taxon>
        <taxon>Hypocreales</taxon>
        <taxon>Hypocreaceae</taxon>
        <taxon>Trichoderma</taxon>
    </lineage>
</organism>
<evidence type="ECO:0000313" key="1">
    <source>
        <dbReference type="EMBL" id="PNP51192.1"/>
    </source>
</evidence>
<accession>A0A2K0U0A2</accession>